<sequence length="254" mass="28023">MAERVFDLTQFNGKIAVILGSGLGGFSNDLKNQCTIPYNDIPGYPLSTVEGHEGELVLGKLDKQELLIAKGRFHYYEGYSFQEITIPIHIFSKLGINHLIITNSSGSMNKNFLPGSLMVVKGHMDCTYRHSPDRPKLYSGFPYHDPQLIDLALESGKEMGIKLELGNYCWTLGPSYETPAEIIDMKNLGGDAVGMSTVPEIISAAELNMRVLTISCLTNYAAGITKKSLSHKEVVETAEKSSREFSQLLKKTLS</sequence>
<evidence type="ECO:0000256" key="3">
    <source>
        <dbReference type="ARBA" id="ARBA00011886"/>
    </source>
</evidence>
<keyword evidence="4" id="KW-0328">Glycosyltransferase</keyword>
<evidence type="ECO:0000256" key="2">
    <source>
        <dbReference type="ARBA" id="ARBA00006751"/>
    </source>
</evidence>
<protein>
    <recommendedName>
        <fullName evidence="3">purine-nucleoside phosphorylase</fullName>
        <ecNumber evidence="3">2.4.2.1</ecNumber>
    </recommendedName>
    <alternativeName>
        <fullName evidence="6">Inosine-guanosine phosphorylase</fullName>
    </alternativeName>
</protein>
<gene>
    <name evidence="8" type="ORF">METZ01_LOCUS109186</name>
</gene>
<accession>A0A381WVG2</accession>
<evidence type="ECO:0000256" key="6">
    <source>
        <dbReference type="ARBA" id="ARBA00031036"/>
    </source>
</evidence>
<reference evidence="8" key="1">
    <citation type="submission" date="2018-05" db="EMBL/GenBank/DDBJ databases">
        <authorList>
            <person name="Lanie J.A."/>
            <person name="Ng W.-L."/>
            <person name="Kazmierczak K.M."/>
            <person name="Andrzejewski T.M."/>
            <person name="Davidsen T.M."/>
            <person name="Wayne K.J."/>
            <person name="Tettelin H."/>
            <person name="Glass J.I."/>
            <person name="Rusch D."/>
            <person name="Podicherti R."/>
            <person name="Tsui H.-C.T."/>
            <person name="Winkler M.E."/>
        </authorList>
    </citation>
    <scope>NUCLEOTIDE SEQUENCE</scope>
</reference>
<dbReference type="PANTHER" id="PTHR11904">
    <property type="entry name" value="METHYLTHIOADENOSINE/PURINE NUCLEOSIDE PHOSPHORYLASE"/>
    <property type="match status" value="1"/>
</dbReference>
<evidence type="ECO:0000256" key="4">
    <source>
        <dbReference type="ARBA" id="ARBA00022676"/>
    </source>
</evidence>
<evidence type="ECO:0000256" key="1">
    <source>
        <dbReference type="ARBA" id="ARBA00005058"/>
    </source>
</evidence>
<dbReference type="SUPFAM" id="SSF53167">
    <property type="entry name" value="Purine and uridine phosphorylases"/>
    <property type="match status" value="1"/>
</dbReference>
<dbReference type="NCBIfam" id="TIGR01697">
    <property type="entry name" value="PNPH-PUNA-XAPA"/>
    <property type="match status" value="1"/>
</dbReference>
<evidence type="ECO:0000313" key="8">
    <source>
        <dbReference type="EMBL" id="SVA56332.1"/>
    </source>
</evidence>
<keyword evidence="5" id="KW-0808">Transferase</keyword>
<dbReference type="EC" id="2.4.2.1" evidence="3"/>
<dbReference type="GO" id="GO:0004731">
    <property type="term" value="F:purine-nucleoside phosphorylase activity"/>
    <property type="evidence" value="ECO:0007669"/>
    <property type="project" value="UniProtKB-EC"/>
</dbReference>
<evidence type="ECO:0000259" key="7">
    <source>
        <dbReference type="Pfam" id="PF01048"/>
    </source>
</evidence>
<dbReference type="GO" id="GO:0005737">
    <property type="term" value="C:cytoplasm"/>
    <property type="evidence" value="ECO:0007669"/>
    <property type="project" value="TreeGrafter"/>
</dbReference>
<dbReference type="Pfam" id="PF01048">
    <property type="entry name" value="PNP_UDP_1"/>
    <property type="match status" value="1"/>
</dbReference>
<dbReference type="InterPro" id="IPR011268">
    <property type="entry name" value="Purine_phosphorylase"/>
</dbReference>
<proteinExistence type="inferred from homology"/>
<dbReference type="EMBL" id="UINC01012973">
    <property type="protein sequence ID" value="SVA56332.1"/>
    <property type="molecule type" value="Genomic_DNA"/>
</dbReference>
<evidence type="ECO:0000256" key="5">
    <source>
        <dbReference type="ARBA" id="ARBA00022679"/>
    </source>
</evidence>
<name>A0A381WVG2_9ZZZZ</name>
<dbReference type="CDD" id="cd09009">
    <property type="entry name" value="PNP-EcPNPII_like"/>
    <property type="match status" value="1"/>
</dbReference>
<dbReference type="InterPro" id="IPR035994">
    <property type="entry name" value="Nucleoside_phosphorylase_sf"/>
</dbReference>
<dbReference type="PANTHER" id="PTHR11904:SF9">
    <property type="entry name" value="PURINE NUCLEOSIDE PHOSPHORYLASE-RELATED"/>
    <property type="match status" value="1"/>
</dbReference>
<dbReference type="UniPathway" id="UPA00606"/>
<dbReference type="NCBIfam" id="NF006054">
    <property type="entry name" value="PRK08202.1"/>
    <property type="match status" value="1"/>
</dbReference>
<dbReference type="Gene3D" id="3.40.50.1580">
    <property type="entry name" value="Nucleoside phosphorylase domain"/>
    <property type="match status" value="1"/>
</dbReference>
<dbReference type="AlphaFoldDB" id="A0A381WVG2"/>
<comment type="pathway">
    <text evidence="1">Purine metabolism; purine nucleoside salvage.</text>
</comment>
<dbReference type="InterPro" id="IPR000845">
    <property type="entry name" value="Nucleoside_phosphorylase_d"/>
</dbReference>
<organism evidence="8">
    <name type="scientific">marine metagenome</name>
    <dbReference type="NCBI Taxonomy" id="408172"/>
    <lineage>
        <taxon>unclassified sequences</taxon>
        <taxon>metagenomes</taxon>
        <taxon>ecological metagenomes</taxon>
    </lineage>
</organism>
<feature type="domain" description="Nucleoside phosphorylase" evidence="7">
    <location>
        <begin position="14"/>
        <end position="253"/>
    </location>
</feature>
<feature type="non-terminal residue" evidence="8">
    <location>
        <position position="254"/>
    </location>
</feature>
<comment type="similarity">
    <text evidence="2">Belongs to the PNP/MTAP phosphorylase family.</text>
</comment>
<dbReference type="PIRSF" id="PIRSF000477">
    <property type="entry name" value="PurNPase"/>
    <property type="match status" value="1"/>
</dbReference>
<feature type="non-terminal residue" evidence="8">
    <location>
        <position position="1"/>
    </location>
</feature>
<dbReference type="GO" id="GO:0009116">
    <property type="term" value="P:nucleoside metabolic process"/>
    <property type="evidence" value="ECO:0007669"/>
    <property type="project" value="InterPro"/>
</dbReference>